<comment type="caution">
    <text evidence="1">The sequence shown here is derived from an EMBL/GenBank/DDBJ whole genome shotgun (WGS) entry which is preliminary data.</text>
</comment>
<sequence>MPLPATDHQYRADLLQIACRLHQLRCRSVGINQTATVYQSVWDDNNVLCQEFHRMLFADIQGNCHISRYYDGWL</sequence>
<dbReference type="Proteomes" id="UP000324748">
    <property type="component" value="Unassembled WGS sequence"/>
</dbReference>
<accession>A0A5B0N0L4</accession>
<evidence type="ECO:0000313" key="1">
    <source>
        <dbReference type="EMBL" id="KAA1082707.1"/>
    </source>
</evidence>
<dbReference type="AlphaFoldDB" id="A0A5B0N0L4"/>
<name>A0A5B0N0L4_PUCGR</name>
<dbReference type="EMBL" id="VSWC01000119">
    <property type="protein sequence ID" value="KAA1082707.1"/>
    <property type="molecule type" value="Genomic_DNA"/>
</dbReference>
<keyword evidence="2" id="KW-1185">Reference proteome</keyword>
<gene>
    <name evidence="1" type="ORF">PGT21_011272</name>
</gene>
<organism evidence="1 2">
    <name type="scientific">Puccinia graminis f. sp. tritici</name>
    <dbReference type="NCBI Taxonomy" id="56615"/>
    <lineage>
        <taxon>Eukaryota</taxon>
        <taxon>Fungi</taxon>
        <taxon>Dikarya</taxon>
        <taxon>Basidiomycota</taxon>
        <taxon>Pucciniomycotina</taxon>
        <taxon>Pucciniomycetes</taxon>
        <taxon>Pucciniales</taxon>
        <taxon>Pucciniaceae</taxon>
        <taxon>Puccinia</taxon>
    </lineage>
</organism>
<dbReference type="OrthoDB" id="78198at2759"/>
<proteinExistence type="predicted"/>
<evidence type="ECO:0000313" key="2">
    <source>
        <dbReference type="Proteomes" id="UP000324748"/>
    </source>
</evidence>
<protein>
    <submittedName>
        <fullName evidence="1">Uncharacterized protein</fullName>
    </submittedName>
</protein>
<reference evidence="1 2" key="1">
    <citation type="submission" date="2019-05" db="EMBL/GenBank/DDBJ databases">
        <title>Emergence of the Ug99 lineage of the wheat stem rust pathogen through somatic hybridization.</title>
        <authorList>
            <person name="Li F."/>
            <person name="Upadhyaya N.M."/>
            <person name="Sperschneider J."/>
            <person name="Matny O."/>
            <person name="Nguyen-Phuc H."/>
            <person name="Mago R."/>
            <person name="Raley C."/>
            <person name="Miller M.E."/>
            <person name="Silverstein K.A.T."/>
            <person name="Henningsen E."/>
            <person name="Hirsch C.D."/>
            <person name="Visser B."/>
            <person name="Pretorius Z.A."/>
            <person name="Steffenson B.J."/>
            <person name="Schwessinger B."/>
            <person name="Dodds P.N."/>
            <person name="Figueroa M."/>
        </authorList>
    </citation>
    <scope>NUCLEOTIDE SEQUENCE [LARGE SCALE GENOMIC DNA]</scope>
    <source>
        <strain evidence="1">21-0</strain>
    </source>
</reference>